<evidence type="ECO:0000313" key="3">
    <source>
        <dbReference type="EMBL" id="TCZ77016.1"/>
    </source>
</evidence>
<comment type="caution">
    <text evidence="3">The sequence shown here is derived from an EMBL/GenBank/DDBJ whole genome shotgun (WGS) entry which is preliminary data.</text>
</comment>
<feature type="domain" description="SLH" evidence="2">
    <location>
        <begin position="97"/>
        <end position="156"/>
    </location>
</feature>
<gene>
    <name evidence="3" type="ORF">E0485_11115</name>
</gene>
<feature type="domain" description="SLH" evidence="2">
    <location>
        <begin position="158"/>
        <end position="220"/>
    </location>
</feature>
<reference evidence="3 4" key="1">
    <citation type="submission" date="2019-03" db="EMBL/GenBank/DDBJ databases">
        <authorList>
            <person name="Kim M.K.M."/>
        </authorList>
    </citation>
    <scope>NUCLEOTIDE SEQUENCE [LARGE SCALE GENOMIC DNA]</scope>
    <source>
        <strain evidence="3 4">18JY21-1</strain>
    </source>
</reference>
<dbReference type="InterPro" id="IPR051465">
    <property type="entry name" value="Cell_Envelope_Struct_Comp"/>
</dbReference>
<accession>A0A4R4EAX5</accession>
<dbReference type="AlphaFoldDB" id="A0A4R4EAX5"/>
<dbReference type="InterPro" id="IPR001119">
    <property type="entry name" value="SLH_dom"/>
</dbReference>
<evidence type="ECO:0000256" key="1">
    <source>
        <dbReference type="SAM" id="SignalP"/>
    </source>
</evidence>
<feature type="domain" description="SLH" evidence="2">
    <location>
        <begin position="34"/>
        <end position="96"/>
    </location>
</feature>
<name>A0A4R4EAX5_9BACL</name>
<proteinExistence type="predicted"/>
<dbReference type="Proteomes" id="UP000295418">
    <property type="component" value="Unassembled WGS sequence"/>
</dbReference>
<dbReference type="EMBL" id="SKFG01000010">
    <property type="protein sequence ID" value="TCZ77016.1"/>
    <property type="molecule type" value="Genomic_DNA"/>
</dbReference>
<keyword evidence="1" id="KW-0732">Signal</keyword>
<protein>
    <submittedName>
        <fullName evidence="3">S-layer homology domain-containing protein</fullName>
    </submittedName>
</protein>
<sequence length="360" mass="39494">MKKWLLGAVATVAIVASIPTAAFAAEDTATADKLAAYYAEDSLNHWATADLHDFMQGDILAGYEKDGVVSVKPNGEITRAEFVAIVLRAADVKTEASDVKFTDVKKGDWFYDSVATASAQGLIFGVGDNRFAPNEKITRAEISAILNRFFKETIDFTGEAKQFNDIKGHWAQPDIENISKADIVAGYNNSFKPNDNATRAEASSMIRRALHKEVKAAPEEKDLIAVTEGFHKASIDLLAAQKFDELKELTDAKTTGFAHEMGLFSIDVMKSMLKELAEVSEAKVELNVSGDAAYKVIFASDRYAAVEVSGQMMETKVTIEDESKSESSSVDETYLLRKVNGEWTIYGGNDSYKKFVELMT</sequence>
<organism evidence="3 4">
    <name type="scientific">Paenibacillus albiflavus</name>
    <dbReference type="NCBI Taxonomy" id="2545760"/>
    <lineage>
        <taxon>Bacteria</taxon>
        <taxon>Bacillati</taxon>
        <taxon>Bacillota</taxon>
        <taxon>Bacilli</taxon>
        <taxon>Bacillales</taxon>
        <taxon>Paenibacillaceae</taxon>
        <taxon>Paenibacillus</taxon>
    </lineage>
</organism>
<dbReference type="PANTHER" id="PTHR43308">
    <property type="entry name" value="OUTER MEMBRANE PROTEIN ALPHA-RELATED"/>
    <property type="match status" value="1"/>
</dbReference>
<dbReference type="PROSITE" id="PS51272">
    <property type="entry name" value="SLH"/>
    <property type="match status" value="3"/>
</dbReference>
<keyword evidence="4" id="KW-1185">Reference proteome</keyword>
<dbReference type="Pfam" id="PF00395">
    <property type="entry name" value="SLH"/>
    <property type="match status" value="2"/>
</dbReference>
<feature type="chain" id="PRO_5020375241" evidence="1">
    <location>
        <begin position="25"/>
        <end position="360"/>
    </location>
</feature>
<evidence type="ECO:0000313" key="4">
    <source>
        <dbReference type="Proteomes" id="UP000295418"/>
    </source>
</evidence>
<dbReference type="OrthoDB" id="174569at2"/>
<evidence type="ECO:0000259" key="2">
    <source>
        <dbReference type="PROSITE" id="PS51272"/>
    </source>
</evidence>
<dbReference type="RefSeq" id="WP_132418116.1">
    <property type="nucleotide sequence ID" value="NZ_SKFG01000010.1"/>
</dbReference>
<feature type="signal peptide" evidence="1">
    <location>
        <begin position="1"/>
        <end position="24"/>
    </location>
</feature>